<accession>A0A3S0IKF6</accession>
<proteinExistence type="predicted"/>
<comment type="caution">
    <text evidence="2">The sequence shown here is derived from an EMBL/GenBank/DDBJ whole genome shotgun (WGS) entry which is preliminary data.</text>
</comment>
<dbReference type="EMBL" id="RXNT01000001">
    <property type="protein sequence ID" value="RTR36175.1"/>
    <property type="molecule type" value="Genomic_DNA"/>
</dbReference>
<feature type="transmembrane region" description="Helical" evidence="1">
    <location>
        <begin position="7"/>
        <end position="28"/>
    </location>
</feature>
<dbReference type="OrthoDB" id="2182676at2"/>
<keyword evidence="1" id="KW-0812">Transmembrane</keyword>
<dbReference type="InterPro" id="IPR006938">
    <property type="entry name" value="DUF624"/>
</dbReference>
<evidence type="ECO:0000256" key="1">
    <source>
        <dbReference type="SAM" id="Phobius"/>
    </source>
</evidence>
<dbReference type="AlphaFoldDB" id="A0A3S0IKF6"/>
<evidence type="ECO:0000313" key="2">
    <source>
        <dbReference type="EMBL" id="RTR36175.1"/>
    </source>
</evidence>
<keyword evidence="3" id="KW-1185">Reference proteome</keyword>
<dbReference type="Proteomes" id="UP000271374">
    <property type="component" value="Unassembled WGS sequence"/>
</dbReference>
<feature type="transmembrane region" description="Helical" evidence="1">
    <location>
        <begin position="34"/>
        <end position="53"/>
    </location>
</feature>
<feature type="transmembrane region" description="Helical" evidence="1">
    <location>
        <begin position="74"/>
        <end position="97"/>
    </location>
</feature>
<protein>
    <submittedName>
        <fullName evidence="2">DUF624 domain-containing protein</fullName>
    </submittedName>
</protein>
<dbReference type="RefSeq" id="WP_126405382.1">
    <property type="nucleotide sequence ID" value="NZ_RXNT01000001.1"/>
</dbReference>
<gene>
    <name evidence="2" type="ORF">EKG37_01050</name>
</gene>
<evidence type="ECO:0000313" key="3">
    <source>
        <dbReference type="Proteomes" id="UP000271374"/>
    </source>
</evidence>
<reference evidence="2 3" key="1">
    <citation type="submission" date="2018-12" db="EMBL/GenBank/DDBJ databases">
        <title>Bacillus yapensis draft genome sequence.</title>
        <authorList>
            <person name="Yu L."/>
            <person name="Xu X."/>
            <person name="Tang X."/>
        </authorList>
    </citation>
    <scope>NUCLEOTIDE SEQUENCE [LARGE SCALE GENOMIC DNA]</scope>
    <source>
        <strain evidence="2 3">XXST-01</strain>
    </source>
</reference>
<organism evidence="2 3">
    <name type="scientific">Bacillus yapensis</name>
    <dbReference type="NCBI Taxonomy" id="2492960"/>
    <lineage>
        <taxon>Bacteria</taxon>
        <taxon>Bacillati</taxon>
        <taxon>Bacillota</taxon>
        <taxon>Bacilli</taxon>
        <taxon>Bacillales</taxon>
        <taxon>Bacillaceae</taxon>
        <taxon>Bacillus</taxon>
    </lineage>
</organism>
<dbReference type="Pfam" id="PF04854">
    <property type="entry name" value="DUF624"/>
    <property type="match status" value="1"/>
</dbReference>
<sequence>MNKMSSVIYNILNWITRFAYLQLVWVLFTLVGGFLFGIFPATVAMYAIIRAWLRGDTEIAIFQSFWKFYKNDFLKSNSLGVFLLLVGAIIGLDLYYIQQTSDTLLSWTSAPLFAFMILFLLFVFYLFPAFVHYDLNNFSIMKNAFFIMLIHPLHSLLMLLGLASIAIIMYIIPALAFIFGASTVSFITMWLSLHAFHHVSKKG</sequence>
<name>A0A3S0IKF6_9BACI</name>
<feature type="transmembrane region" description="Helical" evidence="1">
    <location>
        <begin position="145"/>
        <end position="171"/>
    </location>
</feature>
<feature type="transmembrane region" description="Helical" evidence="1">
    <location>
        <begin position="109"/>
        <end position="133"/>
    </location>
</feature>
<keyword evidence="1" id="KW-0472">Membrane</keyword>
<feature type="transmembrane region" description="Helical" evidence="1">
    <location>
        <begin position="177"/>
        <end position="196"/>
    </location>
</feature>
<keyword evidence="1" id="KW-1133">Transmembrane helix</keyword>